<keyword evidence="1" id="KW-0812">Transmembrane</keyword>
<gene>
    <name evidence="2" type="ORF">SPHINGO391_470040</name>
</gene>
<keyword evidence="1" id="KW-1133">Transmembrane helix</keyword>
<evidence type="ECO:0000313" key="2">
    <source>
        <dbReference type="EMBL" id="VVT20212.1"/>
    </source>
</evidence>
<keyword evidence="1" id="KW-0472">Membrane</keyword>
<protein>
    <submittedName>
        <fullName evidence="2">Uncharacterized protein</fullName>
    </submittedName>
</protein>
<dbReference type="AlphaFoldDB" id="A0A5E7ZNH4"/>
<proteinExistence type="predicted"/>
<evidence type="ECO:0000256" key="1">
    <source>
        <dbReference type="SAM" id="Phobius"/>
    </source>
</evidence>
<dbReference type="EMBL" id="CABVLI010000042">
    <property type="protein sequence ID" value="VVT20212.1"/>
    <property type="molecule type" value="Genomic_DNA"/>
</dbReference>
<organism evidence="2 3">
    <name type="scientific">Sphingomonas aurantiaca</name>
    <dbReference type="NCBI Taxonomy" id="185949"/>
    <lineage>
        <taxon>Bacteria</taxon>
        <taxon>Pseudomonadati</taxon>
        <taxon>Pseudomonadota</taxon>
        <taxon>Alphaproteobacteria</taxon>
        <taxon>Sphingomonadales</taxon>
        <taxon>Sphingomonadaceae</taxon>
        <taxon>Sphingomonas</taxon>
    </lineage>
</organism>
<accession>A0A5E7ZNH4</accession>
<sequence>MIGGGGIYKGGATMAAVLPVAATAMAAKGATVATSVPVIWHFLGYPFEAAGMFAALFGCFAARFWIGAAQAVRKEHRWSLDIPVSGMALAVSAAIVISQRPEPLGALMYGAGLGILGEGIFKVAEKYLQKAGAVFGVESGTTPK</sequence>
<evidence type="ECO:0000313" key="3">
    <source>
        <dbReference type="Proteomes" id="UP000326857"/>
    </source>
</evidence>
<reference evidence="2 3" key="1">
    <citation type="submission" date="2019-09" db="EMBL/GenBank/DDBJ databases">
        <authorList>
            <person name="Dittami M. S."/>
        </authorList>
    </citation>
    <scope>NUCLEOTIDE SEQUENCE [LARGE SCALE GENOMIC DNA]</scope>
    <source>
        <strain evidence="2">SPHINGO391</strain>
    </source>
</reference>
<feature type="transmembrane region" description="Helical" evidence="1">
    <location>
        <begin position="42"/>
        <end position="66"/>
    </location>
</feature>
<name>A0A5E7ZNH4_9SPHN</name>
<dbReference type="Proteomes" id="UP000326857">
    <property type="component" value="Unassembled WGS sequence"/>
</dbReference>